<accession>A0A1D7Y5P4</accession>
<dbReference type="RefSeq" id="WP_069777589.1">
    <property type="nucleotide sequence ID" value="NZ_CP017248.1"/>
</dbReference>
<reference evidence="2" key="1">
    <citation type="submission" date="2016-09" db="EMBL/GenBank/DDBJ databases">
        <title>Streptomyces puniciscabiei strain:TW1S1 Genome sequencing and assembly.</title>
        <authorList>
            <person name="Kim M.-K."/>
            <person name="Kim S.B."/>
        </authorList>
    </citation>
    <scope>NUCLEOTIDE SEQUENCE [LARGE SCALE GENOMIC DNA]</scope>
    <source>
        <strain evidence="2">TW1S1</strain>
    </source>
</reference>
<keyword evidence="2" id="KW-1185">Reference proteome</keyword>
<dbReference type="KEGG" id="spun:BFF78_07650"/>
<gene>
    <name evidence="1" type="ORF">BFF78_07650</name>
</gene>
<organism evidence="1 2">
    <name type="scientific">Streptomyces fodineus</name>
    <dbReference type="NCBI Taxonomy" id="1904616"/>
    <lineage>
        <taxon>Bacteria</taxon>
        <taxon>Bacillati</taxon>
        <taxon>Actinomycetota</taxon>
        <taxon>Actinomycetes</taxon>
        <taxon>Kitasatosporales</taxon>
        <taxon>Streptomycetaceae</taxon>
        <taxon>Streptomyces</taxon>
    </lineage>
</organism>
<name>A0A1D7Y5P4_9ACTN</name>
<dbReference type="AlphaFoldDB" id="A0A1D7Y5P4"/>
<evidence type="ECO:0000313" key="2">
    <source>
        <dbReference type="Proteomes" id="UP000094960"/>
    </source>
</evidence>
<dbReference type="Proteomes" id="UP000094960">
    <property type="component" value="Chromosome"/>
</dbReference>
<evidence type="ECO:0000313" key="1">
    <source>
        <dbReference type="EMBL" id="AOR30937.1"/>
    </source>
</evidence>
<dbReference type="GO" id="GO:0005975">
    <property type="term" value="P:carbohydrate metabolic process"/>
    <property type="evidence" value="ECO:0007669"/>
    <property type="project" value="InterPro"/>
</dbReference>
<dbReference type="InterPro" id="IPR011330">
    <property type="entry name" value="Glyco_hydro/deAcase_b/a-brl"/>
</dbReference>
<evidence type="ECO:0008006" key="3">
    <source>
        <dbReference type="Google" id="ProtNLM"/>
    </source>
</evidence>
<dbReference type="SUPFAM" id="SSF88713">
    <property type="entry name" value="Glycoside hydrolase/deacetylase"/>
    <property type="match status" value="1"/>
</dbReference>
<sequence length="103" mass="11297">MSRGRGMIGPNAARNPDVMRLVVTEGHRLCGHSVHHDTAMDRKPASYQHSGVVGAERIIECPGYGRSSTTRSASRCSEMVSRRQGTGGEFWYLIHQFPPMGGL</sequence>
<protein>
    <recommendedName>
        <fullName evidence="3">NodB homology domain-containing protein</fullName>
    </recommendedName>
</protein>
<dbReference type="EMBL" id="CP017248">
    <property type="protein sequence ID" value="AOR30937.1"/>
    <property type="molecule type" value="Genomic_DNA"/>
</dbReference>
<proteinExistence type="predicted"/>